<reference evidence="1" key="1">
    <citation type="submission" date="2019-08" db="EMBL/GenBank/DDBJ databases">
        <authorList>
            <person name="Kucharzyk K."/>
            <person name="Murdoch R.W."/>
            <person name="Higgins S."/>
            <person name="Loffler F."/>
        </authorList>
    </citation>
    <scope>NUCLEOTIDE SEQUENCE</scope>
</reference>
<evidence type="ECO:0000313" key="1">
    <source>
        <dbReference type="EMBL" id="MPN59283.1"/>
    </source>
</evidence>
<comment type="caution">
    <text evidence="1">The sequence shown here is derived from an EMBL/GenBank/DDBJ whole genome shotgun (WGS) entry which is preliminary data.</text>
</comment>
<sequence>MGPARPGRLFSVVAVVVAGVGFALGMGQSGRNEIHGDQARRITGEESAGPTQATVGSL</sequence>
<accession>A0A645JI48</accession>
<dbReference type="EMBL" id="VSSQ01133118">
    <property type="protein sequence ID" value="MPN59283.1"/>
    <property type="molecule type" value="Genomic_DNA"/>
</dbReference>
<proteinExistence type="predicted"/>
<gene>
    <name evidence="1" type="ORF">SDC9_207004</name>
</gene>
<protein>
    <submittedName>
        <fullName evidence="1">Uncharacterized protein</fullName>
    </submittedName>
</protein>
<organism evidence="1">
    <name type="scientific">bioreactor metagenome</name>
    <dbReference type="NCBI Taxonomy" id="1076179"/>
    <lineage>
        <taxon>unclassified sequences</taxon>
        <taxon>metagenomes</taxon>
        <taxon>ecological metagenomes</taxon>
    </lineage>
</organism>
<dbReference type="AlphaFoldDB" id="A0A645JI48"/>
<name>A0A645JI48_9ZZZZ</name>